<sequence length="108" mass="11930">MAKTFKSGLLRGKRFSHNETITLDQLKAFLTELQKNKELLNAIRVAATANEIAEIASGFGYQFSGNELKAASKENIPGVRIKKQDTFPSYSFGESGIDPNEKNYKSGN</sequence>
<evidence type="ECO:0000313" key="3">
    <source>
        <dbReference type="Proteomes" id="UP000002592"/>
    </source>
</evidence>
<dbReference type="RefSeq" id="WP_011823960.1">
    <property type="nucleotide sequence ID" value="NC_008819.1"/>
</dbReference>
<dbReference type="AlphaFoldDB" id="A2C349"/>
<protein>
    <recommendedName>
        <fullName evidence="1">Nif11 domain-containing protein</fullName>
    </recommendedName>
</protein>
<reference evidence="3" key="1">
    <citation type="journal article" date="2007" name="PLoS Genet.">
        <title>Patterns and implications of gene gain and loss in the evolution of Prochlorococcus.</title>
        <authorList>
            <person name="Kettler G.C."/>
            <person name="Martiny A.C."/>
            <person name="Huang K."/>
            <person name="Zucker J."/>
            <person name="Coleman M.L."/>
            <person name="Rodrigue S."/>
            <person name="Chen F."/>
            <person name="Lapidus A."/>
            <person name="Ferriera S."/>
            <person name="Johnson J."/>
            <person name="Steglich C."/>
            <person name="Church G.M."/>
            <person name="Richardson P."/>
            <person name="Chisholm S.W."/>
        </authorList>
    </citation>
    <scope>NUCLEOTIDE SEQUENCE [LARGE SCALE GENOMIC DNA]</scope>
    <source>
        <strain evidence="3">NATL1A</strain>
    </source>
</reference>
<dbReference type="Pfam" id="PF07862">
    <property type="entry name" value="Nif11"/>
    <property type="match status" value="1"/>
</dbReference>
<proteinExistence type="predicted"/>
<dbReference type="KEGG" id="pme:NATL1_13511"/>
<evidence type="ECO:0000313" key="2">
    <source>
        <dbReference type="EMBL" id="ABM75909.1"/>
    </source>
</evidence>
<accession>A2C349</accession>
<name>A2C349_PROM1</name>
<dbReference type="EMBL" id="CP000553">
    <property type="protein sequence ID" value="ABM75909.1"/>
    <property type="molecule type" value="Genomic_DNA"/>
</dbReference>
<gene>
    <name evidence="2" type="ordered locus">NATL1_13511</name>
</gene>
<evidence type="ECO:0000259" key="1">
    <source>
        <dbReference type="Pfam" id="PF07862"/>
    </source>
</evidence>
<dbReference type="NCBIfam" id="TIGR03798">
    <property type="entry name" value="leader_Nif11"/>
    <property type="match status" value="1"/>
</dbReference>
<dbReference type="InterPro" id="IPR012903">
    <property type="entry name" value="Nif11"/>
</dbReference>
<organism evidence="2 3">
    <name type="scientific">Prochlorococcus marinus (strain NATL1A)</name>
    <dbReference type="NCBI Taxonomy" id="167555"/>
    <lineage>
        <taxon>Bacteria</taxon>
        <taxon>Bacillati</taxon>
        <taxon>Cyanobacteriota</taxon>
        <taxon>Cyanophyceae</taxon>
        <taxon>Synechococcales</taxon>
        <taxon>Prochlorococcaceae</taxon>
        <taxon>Prochlorococcus</taxon>
    </lineage>
</organism>
<dbReference type="InterPro" id="IPR022516">
    <property type="entry name" value="CHP03798_Ocin"/>
</dbReference>
<feature type="domain" description="Nif11" evidence="1">
    <location>
        <begin position="23"/>
        <end position="68"/>
    </location>
</feature>
<dbReference type="Proteomes" id="UP000002592">
    <property type="component" value="Chromosome"/>
</dbReference>
<dbReference type="HOGENOM" id="CLU_181610_0_0_3"/>